<keyword evidence="1" id="KW-1133">Transmembrane helix</keyword>
<name>A0ABR2RER0_9ROSI</name>
<evidence type="ECO:0000256" key="1">
    <source>
        <dbReference type="SAM" id="Phobius"/>
    </source>
</evidence>
<protein>
    <submittedName>
        <fullName evidence="2">Uncharacterized protein</fullName>
    </submittedName>
</protein>
<organism evidence="2 3">
    <name type="scientific">Hibiscus sabdariffa</name>
    <name type="common">roselle</name>
    <dbReference type="NCBI Taxonomy" id="183260"/>
    <lineage>
        <taxon>Eukaryota</taxon>
        <taxon>Viridiplantae</taxon>
        <taxon>Streptophyta</taxon>
        <taxon>Embryophyta</taxon>
        <taxon>Tracheophyta</taxon>
        <taxon>Spermatophyta</taxon>
        <taxon>Magnoliopsida</taxon>
        <taxon>eudicotyledons</taxon>
        <taxon>Gunneridae</taxon>
        <taxon>Pentapetalae</taxon>
        <taxon>rosids</taxon>
        <taxon>malvids</taxon>
        <taxon>Malvales</taxon>
        <taxon>Malvaceae</taxon>
        <taxon>Malvoideae</taxon>
        <taxon>Hibiscus</taxon>
    </lineage>
</organism>
<proteinExistence type="predicted"/>
<evidence type="ECO:0000313" key="3">
    <source>
        <dbReference type="Proteomes" id="UP001396334"/>
    </source>
</evidence>
<accession>A0ABR2RER0</accession>
<dbReference type="Proteomes" id="UP001396334">
    <property type="component" value="Unassembled WGS sequence"/>
</dbReference>
<keyword evidence="3" id="KW-1185">Reference proteome</keyword>
<feature type="transmembrane region" description="Helical" evidence="1">
    <location>
        <begin position="95"/>
        <end position="120"/>
    </location>
</feature>
<gene>
    <name evidence="2" type="ORF">V6N11_044197</name>
</gene>
<reference evidence="2 3" key="1">
    <citation type="journal article" date="2024" name="G3 (Bethesda)">
        <title>Genome assembly of Hibiscus sabdariffa L. provides insights into metabolisms of medicinal natural products.</title>
        <authorList>
            <person name="Kim T."/>
        </authorList>
    </citation>
    <scope>NUCLEOTIDE SEQUENCE [LARGE SCALE GENOMIC DNA]</scope>
    <source>
        <strain evidence="2">TK-2024</strain>
        <tissue evidence="2">Old leaves</tissue>
    </source>
</reference>
<comment type="caution">
    <text evidence="2">The sequence shown here is derived from an EMBL/GenBank/DDBJ whole genome shotgun (WGS) entry which is preliminary data.</text>
</comment>
<keyword evidence="1" id="KW-0812">Transmembrane</keyword>
<dbReference type="PANTHER" id="PTHR12822">
    <property type="entry name" value="PROTEIN YIPF"/>
    <property type="match status" value="1"/>
</dbReference>
<dbReference type="InterPro" id="IPR039765">
    <property type="entry name" value="Yip5/YIPF1/YIPF2"/>
</dbReference>
<evidence type="ECO:0000313" key="2">
    <source>
        <dbReference type="EMBL" id="KAK9011345.1"/>
    </source>
</evidence>
<keyword evidence="1" id="KW-0472">Membrane</keyword>
<dbReference type="EMBL" id="JBBPBN010000023">
    <property type="protein sequence ID" value="KAK9011345.1"/>
    <property type="molecule type" value="Genomic_DNA"/>
</dbReference>
<dbReference type="PANTHER" id="PTHR12822:SF5">
    <property type="entry name" value="PROTEIN YIP"/>
    <property type="match status" value="1"/>
</dbReference>
<sequence length="166" mass="19237">MRGFHEMLVTIDEAKEEDSVATKVFNEPSLKTDSEFVRPMILLSEEVVDVGSKNKYGEMVVQEVDKKLLKEPKIDANSYLMQKNRNITTSWSCDVGYISVAASVIYGYAIVVSLAFYFLLQYQYSNVSLHIKNFRILHAVEKFTKMTCCKEDRCRVSERIWERRQG</sequence>